<protein>
    <submittedName>
        <fullName evidence="2">Glycosyltransferase family 2 protein</fullName>
    </submittedName>
</protein>
<dbReference type="InterPro" id="IPR001173">
    <property type="entry name" value="Glyco_trans_2-like"/>
</dbReference>
<comment type="caution">
    <text evidence="2">The sequence shown here is derived from an EMBL/GenBank/DDBJ whole genome shotgun (WGS) entry which is preliminary data.</text>
</comment>
<accession>A0ABR7RNU7</accession>
<proteinExistence type="predicted"/>
<keyword evidence="3" id="KW-1185">Reference proteome</keyword>
<evidence type="ECO:0000259" key="1">
    <source>
        <dbReference type="Pfam" id="PF00535"/>
    </source>
</evidence>
<dbReference type="EMBL" id="JACTVA010000029">
    <property type="protein sequence ID" value="MBC9208279.1"/>
    <property type="molecule type" value="Genomic_DNA"/>
</dbReference>
<organism evidence="2 3">
    <name type="scientific">Teichococcus aerophilus</name>
    <dbReference type="NCBI Taxonomy" id="1224513"/>
    <lineage>
        <taxon>Bacteria</taxon>
        <taxon>Pseudomonadati</taxon>
        <taxon>Pseudomonadota</taxon>
        <taxon>Alphaproteobacteria</taxon>
        <taxon>Acetobacterales</taxon>
        <taxon>Roseomonadaceae</taxon>
        <taxon>Roseomonas</taxon>
    </lineage>
</organism>
<feature type="domain" description="Glycosyltransferase 2-like" evidence="1">
    <location>
        <begin position="20"/>
        <end position="130"/>
    </location>
</feature>
<dbReference type="Pfam" id="PF00535">
    <property type="entry name" value="Glycos_transf_2"/>
    <property type="match status" value="1"/>
</dbReference>
<gene>
    <name evidence="2" type="ORF">IBL26_15650</name>
</gene>
<sequence>MQVLAQRLAPASQPASLDWSVAVFAHNEAASLPACLQAIAEAGRGTAMDVTVLLNGSTDASPAVAMASLRRAGLRGRVCLIPHADKANAINQFLHRLRPTAEAYAFVDAYAVVEPHALRHLARALRAAPGANGAAAVPSSGRSAAALRRQIQEQGGLHGSLFALRGTFVERMVAQGVRLPLGMYRGDGLLGSFVLHDLDAQGGGWERERIIVAPEATWTAPTLRPWRMKDAKRLWRRMIQQGRGRLQWPAIRGAIYDRARPANAAGFAALPSEADRLTLEWLAEAPQARMPRWWRDPFAVLAVRRMRQAPPPPSQPSLAPYLLMETGA</sequence>
<evidence type="ECO:0000313" key="3">
    <source>
        <dbReference type="Proteomes" id="UP000626026"/>
    </source>
</evidence>
<name>A0ABR7RNU7_9PROT</name>
<evidence type="ECO:0000313" key="2">
    <source>
        <dbReference type="EMBL" id="MBC9208279.1"/>
    </source>
</evidence>
<dbReference type="RefSeq" id="WP_187785439.1">
    <property type="nucleotide sequence ID" value="NZ_JACTVA010000029.1"/>
</dbReference>
<dbReference type="InterPro" id="IPR029044">
    <property type="entry name" value="Nucleotide-diphossugar_trans"/>
</dbReference>
<dbReference type="SUPFAM" id="SSF53448">
    <property type="entry name" value="Nucleotide-diphospho-sugar transferases"/>
    <property type="match status" value="1"/>
</dbReference>
<dbReference type="Proteomes" id="UP000626026">
    <property type="component" value="Unassembled WGS sequence"/>
</dbReference>
<reference evidence="2 3" key="1">
    <citation type="journal article" date="2013" name="Int. J. Syst. Evol. Microbiol.">
        <title>Roseomonas aerophila sp. nov., isolated from air.</title>
        <authorList>
            <person name="Kim S.J."/>
            <person name="Weon H.Y."/>
            <person name="Ahn J.H."/>
            <person name="Hong S.B."/>
            <person name="Seok S.J."/>
            <person name="Whang K.S."/>
            <person name="Kwon S.W."/>
        </authorList>
    </citation>
    <scope>NUCLEOTIDE SEQUENCE [LARGE SCALE GENOMIC DNA]</scope>
    <source>
        <strain evidence="2 3">NBRC 108923</strain>
    </source>
</reference>
<dbReference type="Gene3D" id="3.90.550.10">
    <property type="entry name" value="Spore Coat Polysaccharide Biosynthesis Protein SpsA, Chain A"/>
    <property type="match status" value="1"/>
</dbReference>